<evidence type="ECO:0000256" key="5">
    <source>
        <dbReference type="SAM" id="Phobius"/>
    </source>
</evidence>
<feature type="domain" description="Major facilitator superfamily (MFS) profile" evidence="6">
    <location>
        <begin position="1"/>
        <end position="403"/>
    </location>
</feature>
<feature type="transmembrane region" description="Helical" evidence="5">
    <location>
        <begin position="168"/>
        <end position="188"/>
    </location>
</feature>
<dbReference type="FunCoup" id="A0A545AQT0">
    <property type="interactions" value="45"/>
</dbReference>
<evidence type="ECO:0000259" key="6">
    <source>
        <dbReference type="PROSITE" id="PS50850"/>
    </source>
</evidence>
<evidence type="ECO:0000256" key="4">
    <source>
        <dbReference type="ARBA" id="ARBA00023136"/>
    </source>
</evidence>
<comment type="caution">
    <text evidence="7">The sequence shown here is derived from an EMBL/GenBank/DDBJ whole genome shotgun (WGS) entry which is preliminary data.</text>
</comment>
<feature type="transmembrane region" description="Helical" evidence="5">
    <location>
        <begin position="52"/>
        <end position="73"/>
    </location>
</feature>
<sequence>MRRYSRNMESRRRWVVLAAGVAGMTAGCAFLYGLPYLLPRLRADGLSLTEAAVLVACPTFGLLATLVLWGALADRYGERGVIALGLGGAGLVLLALLAAHGPVALGVGLVVAGAFAGSVNAASGRLILGWFGPAERGLAMGIRQMAQPLGVAVAAVAVPVLSDSGRNPALAFLAVSCLVTAVLIAVVVRDPARTAGASAGTNGNPYRTPVLWRLHGAGALLVFPQFAVATFGLVFLVDSEHWGAAQAGRLLAVGSFGGAAARLFAGWWSDRAGSRTGPMRILAAITAGVLAILAAGAAGAPDPAGAAEAARGGLAGLAVAALVAAAVVSVSTNGLSFTAVAEYAGPGWAGRALGIHNTGQNGVAAATAPVLGAVVTHAGYPVAFTAAACAAALAVVTVPTLRN</sequence>
<dbReference type="PROSITE" id="PS51257">
    <property type="entry name" value="PROKAR_LIPOPROTEIN"/>
    <property type="match status" value="1"/>
</dbReference>
<keyword evidence="2 5" id="KW-0812">Transmembrane</keyword>
<dbReference type="Proteomes" id="UP000317982">
    <property type="component" value="Unassembled WGS sequence"/>
</dbReference>
<dbReference type="InterPro" id="IPR052952">
    <property type="entry name" value="MFS-Transporter"/>
</dbReference>
<dbReference type="Pfam" id="PF07690">
    <property type="entry name" value="MFS_1"/>
    <property type="match status" value="1"/>
</dbReference>
<evidence type="ECO:0000313" key="8">
    <source>
        <dbReference type="Proteomes" id="UP000317982"/>
    </source>
</evidence>
<dbReference type="PANTHER" id="PTHR23527">
    <property type="entry name" value="BLL3282 PROTEIN"/>
    <property type="match status" value="1"/>
</dbReference>
<proteinExistence type="predicted"/>
<feature type="transmembrane region" description="Helical" evidence="5">
    <location>
        <begin position="281"/>
        <end position="300"/>
    </location>
</feature>
<dbReference type="InterPro" id="IPR020846">
    <property type="entry name" value="MFS_dom"/>
</dbReference>
<dbReference type="Gene3D" id="1.20.1250.20">
    <property type="entry name" value="MFS general substrate transporter like domains"/>
    <property type="match status" value="2"/>
</dbReference>
<feature type="transmembrane region" description="Helical" evidence="5">
    <location>
        <begin position="217"/>
        <end position="237"/>
    </location>
</feature>
<feature type="transmembrane region" description="Helical" evidence="5">
    <location>
        <begin position="249"/>
        <end position="269"/>
    </location>
</feature>
<dbReference type="GO" id="GO:0005886">
    <property type="term" value="C:plasma membrane"/>
    <property type="evidence" value="ECO:0007669"/>
    <property type="project" value="UniProtKB-SubCell"/>
</dbReference>
<keyword evidence="3 5" id="KW-1133">Transmembrane helix</keyword>
<comment type="subcellular location">
    <subcellularLocation>
        <location evidence="1">Cell membrane</location>
        <topology evidence="1">Multi-pass membrane protein</topology>
    </subcellularLocation>
</comment>
<organism evidence="7 8">
    <name type="scientific">Cryptosporangium phraense</name>
    <dbReference type="NCBI Taxonomy" id="2593070"/>
    <lineage>
        <taxon>Bacteria</taxon>
        <taxon>Bacillati</taxon>
        <taxon>Actinomycetota</taxon>
        <taxon>Actinomycetes</taxon>
        <taxon>Cryptosporangiales</taxon>
        <taxon>Cryptosporangiaceae</taxon>
        <taxon>Cryptosporangium</taxon>
    </lineage>
</organism>
<feature type="transmembrane region" description="Helical" evidence="5">
    <location>
        <begin position="312"/>
        <end position="330"/>
    </location>
</feature>
<feature type="transmembrane region" description="Helical" evidence="5">
    <location>
        <begin position="140"/>
        <end position="162"/>
    </location>
</feature>
<dbReference type="InterPro" id="IPR011701">
    <property type="entry name" value="MFS"/>
</dbReference>
<keyword evidence="4 5" id="KW-0472">Membrane</keyword>
<name>A0A545AQT0_9ACTN</name>
<feature type="transmembrane region" description="Helical" evidence="5">
    <location>
        <begin position="80"/>
        <end position="99"/>
    </location>
</feature>
<dbReference type="GO" id="GO:0022857">
    <property type="term" value="F:transmembrane transporter activity"/>
    <property type="evidence" value="ECO:0007669"/>
    <property type="project" value="InterPro"/>
</dbReference>
<dbReference type="PANTHER" id="PTHR23527:SF1">
    <property type="entry name" value="BLL3282 PROTEIN"/>
    <property type="match status" value="1"/>
</dbReference>
<feature type="transmembrane region" description="Helical" evidence="5">
    <location>
        <begin position="12"/>
        <end position="32"/>
    </location>
</feature>
<dbReference type="PROSITE" id="PS50850">
    <property type="entry name" value="MFS"/>
    <property type="match status" value="1"/>
</dbReference>
<protein>
    <submittedName>
        <fullName evidence="7">MFS transporter</fullName>
    </submittedName>
</protein>
<evidence type="ECO:0000256" key="2">
    <source>
        <dbReference type="ARBA" id="ARBA00022692"/>
    </source>
</evidence>
<reference evidence="7 8" key="1">
    <citation type="submission" date="2019-07" db="EMBL/GenBank/DDBJ databases">
        <title>Cryptosporangium phraense sp. nov., isolated from plant litter.</title>
        <authorList>
            <person name="Suriyachadkun C."/>
        </authorList>
    </citation>
    <scope>NUCLEOTIDE SEQUENCE [LARGE SCALE GENOMIC DNA]</scope>
    <source>
        <strain evidence="7 8">A-T 5661</strain>
    </source>
</reference>
<accession>A0A545AQT0</accession>
<dbReference type="AlphaFoldDB" id="A0A545AQT0"/>
<gene>
    <name evidence="7" type="ORF">FL583_18545</name>
</gene>
<dbReference type="EMBL" id="VIRS01000012">
    <property type="protein sequence ID" value="TQS43633.1"/>
    <property type="molecule type" value="Genomic_DNA"/>
</dbReference>
<evidence type="ECO:0000256" key="1">
    <source>
        <dbReference type="ARBA" id="ARBA00004651"/>
    </source>
</evidence>
<keyword evidence="8" id="KW-1185">Reference proteome</keyword>
<dbReference type="OrthoDB" id="8628659at2"/>
<dbReference type="InterPro" id="IPR036259">
    <property type="entry name" value="MFS_trans_sf"/>
</dbReference>
<evidence type="ECO:0000256" key="3">
    <source>
        <dbReference type="ARBA" id="ARBA00022989"/>
    </source>
</evidence>
<dbReference type="InParanoid" id="A0A545AQT0"/>
<evidence type="ECO:0000313" key="7">
    <source>
        <dbReference type="EMBL" id="TQS43633.1"/>
    </source>
</evidence>
<dbReference type="SUPFAM" id="SSF103473">
    <property type="entry name" value="MFS general substrate transporter"/>
    <property type="match status" value="1"/>
</dbReference>